<dbReference type="InterPro" id="IPR043159">
    <property type="entry name" value="Lectin_gal-bd_sf"/>
</dbReference>
<evidence type="ECO:0008006" key="7">
    <source>
        <dbReference type="Google" id="ProtNLM"/>
    </source>
</evidence>
<feature type="region of interest" description="Disordered" evidence="1">
    <location>
        <begin position="347"/>
        <end position="367"/>
    </location>
</feature>
<dbReference type="Gene3D" id="2.60.120.740">
    <property type="match status" value="1"/>
</dbReference>
<evidence type="ECO:0000256" key="3">
    <source>
        <dbReference type="SAM" id="SignalP"/>
    </source>
</evidence>
<feature type="transmembrane region" description="Helical" evidence="2">
    <location>
        <begin position="465"/>
        <end position="485"/>
    </location>
</feature>
<feature type="region of interest" description="Disordered" evidence="1">
    <location>
        <begin position="522"/>
        <end position="563"/>
    </location>
</feature>
<keyword evidence="2" id="KW-1133">Transmembrane helix</keyword>
<feature type="chain" id="PRO_5044132048" description="SUEL-type lectin domain-containing protein" evidence="3">
    <location>
        <begin position="19"/>
        <end position="614"/>
    </location>
</feature>
<feature type="signal peptide" evidence="3">
    <location>
        <begin position="1"/>
        <end position="18"/>
    </location>
</feature>
<reference evidence="5" key="1">
    <citation type="submission" date="2021-02" db="EMBL/GenBank/DDBJ databases">
        <authorList>
            <person name="Nowell W R."/>
        </authorList>
    </citation>
    <scope>NUCLEOTIDE SEQUENCE</scope>
</reference>
<evidence type="ECO:0000256" key="2">
    <source>
        <dbReference type="SAM" id="Phobius"/>
    </source>
</evidence>
<evidence type="ECO:0000313" key="6">
    <source>
        <dbReference type="Proteomes" id="UP000663870"/>
    </source>
</evidence>
<feature type="compositionally biased region" description="Polar residues" evidence="1">
    <location>
        <begin position="554"/>
        <end position="563"/>
    </location>
</feature>
<dbReference type="AlphaFoldDB" id="A0A815BDQ8"/>
<organism evidence="5 6">
    <name type="scientific">Rotaria sordida</name>
    <dbReference type="NCBI Taxonomy" id="392033"/>
    <lineage>
        <taxon>Eukaryota</taxon>
        <taxon>Metazoa</taxon>
        <taxon>Spiralia</taxon>
        <taxon>Gnathifera</taxon>
        <taxon>Rotifera</taxon>
        <taxon>Eurotatoria</taxon>
        <taxon>Bdelloidea</taxon>
        <taxon>Philodinida</taxon>
        <taxon>Philodinidae</taxon>
        <taxon>Rotaria</taxon>
    </lineage>
</organism>
<keyword evidence="2" id="KW-0472">Membrane</keyword>
<evidence type="ECO:0000313" key="4">
    <source>
        <dbReference type="EMBL" id="CAF1079684.1"/>
    </source>
</evidence>
<gene>
    <name evidence="5" type="ORF">JXQ802_LOCUS27991</name>
    <name evidence="4" type="ORF">PYM288_LOCUS18605</name>
</gene>
<sequence>MFHLIFLYLLSNIHLTIANIETLHFESACLQQSNIVQLNLRCSQYEHIQIIRIIYGYTKQPLLQECQFSIYDCIQEGTSHNILSCNNKQTCLINLTKNEMLSSAIRTNGVSNCPDFNYIQVNFGCIPNSKDICDKWKDEGPIIHISHTYSKDRQYNRCHCKIRSSILNGQVLLHAREINRQYGSLKSLIYPKLSNIDCKKTSYLEIATDRFERKCMDILPSTSNTALFGSGSHNFTLTYIKNDRFSELFFYLELKASPIKKDHNVQIICNWKRRETTTTTTISTTVISTTIPITKERKKTTIEVQNGAKLSRFDLMRHRPVTQKVHDDYIDSEDNTNILNNEEEITNQEDEVGEEQEQEQEQEQEEEEILTTTTAITTLKIKRTKIKKNSTSTTEITTTTTTKTITTLSDDDEEWLRILSLADMESQSPSKQLISINNRTFVTVTQASIINFDEKFHHTSSSNKLLIILLVIICLTIFILIIYCFKVKKPGCIQRLRTNTNVAFLFCCEAAKLLFCSSNDSRHQTRSISNTPPSPTIGNRRHHRRHRHHHHNRPSSSMPDYQSSEYYMDETGNNCRTTQSIYDGGGKSIYSIDYDEEETAYTAKYDRHHDGGSC</sequence>
<dbReference type="EMBL" id="CAJNOH010000579">
    <property type="protein sequence ID" value="CAF1079684.1"/>
    <property type="molecule type" value="Genomic_DNA"/>
</dbReference>
<accession>A0A815BDQ8</accession>
<feature type="compositionally biased region" description="Basic residues" evidence="1">
    <location>
        <begin position="539"/>
        <end position="553"/>
    </location>
</feature>
<keyword evidence="6" id="KW-1185">Reference proteome</keyword>
<protein>
    <recommendedName>
        <fullName evidence="7">SUEL-type lectin domain-containing protein</fullName>
    </recommendedName>
</protein>
<name>A0A815BDQ8_9BILA</name>
<dbReference type="CDD" id="cd22823">
    <property type="entry name" value="Gal_Rha_Lectin"/>
    <property type="match status" value="1"/>
</dbReference>
<comment type="caution">
    <text evidence="5">The sequence shown here is derived from an EMBL/GenBank/DDBJ whole genome shotgun (WGS) entry which is preliminary data.</text>
</comment>
<proteinExistence type="predicted"/>
<evidence type="ECO:0000313" key="5">
    <source>
        <dbReference type="EMBL" id="CAF1271103.1"/>
    </source>
</evidence>
<keyword evidence="2" id="KW-0812">Transmembrane</keyword>
<evidence type="ECO:0000256" key="1">
    <source>
        <dbReference type="SAM" id="MobiDB-lite"/>
    </source>
</evidence>
<dbReference type="Proteomes" id="UP000663854">
    <property type="component" value="Unassembled WGS sequence"/>
</dbReference>
<keyword evidence="3" id="KW-0732">Signal</keyword>
<dbReference type="Proteomes" id="UP000663870">
    <property type="component" value="Unassembled WGS sequence"/>
</dbReference>
<dbReference type="EMBL" id="CAJNOL010001034">
    <property type="protein sequence ID" value="CAF1271103.1"/>
    <property type="molecule type" value="Genomic_DNA"/>
</dbReference>